<evidence type="ECO:0000313" key="8">
    <source>
        <dbReference type="EMBL" id="CDO73675.1"/>
    </source>
</evidence>
<keyword evidence="6" id="KW-0460">Magnesium</keyword>
<dbReference type="FunFam" id="3.40.50.300:FF:000692">
    <property type="entry name" value="Guanine nucleotide-binding protein subunit alpha"/>
    <property type="match status" value="1"/>
</dbReference>
<dbReference type="Gene3D" id="3.40.50.300">
    <property type="entry name" value="P-loop containing nucleotide triphosphate hydrolases"/>
    <property type="match status" value="2"/>
</dbReference>
<keyword evidence="2 5" id="KW-0547">Nucleotide-binding</keyword>
<protein>
    <recommendedName>
        <fullName evidence="10">G-alpha-domain-containing protein</fullName>
    </recommendedName>
</protein>
<dbReference type="GO" id="GO:0001664">
    <property type="term" value="F:G protein-coupled receptor binding"/>
    <property type="evidence" value="ECO:0007669"/>
    <property type="project" value="TreeGrafter"/>
</dbReference>
<dbReference type="HOGENOM" id="CLU_014184_1_1_1"/>
<feature type="region of interest" description="Disordered" evidence="7">
    <location>
        <begin position="13"/>
        <end position="53"/>
    </location>
</feature>
<dbReference type="OrthoDB" id="5817230at2759"/>
<dbReference type="OMA" id="RQILHAC"/>
<dbReference type="SMART" id="SM00275">
    <property type="entry name" value="G_alpha"/>
    <property type="match status" value="1"/>
</dbReference>
<dbReference type="GO" id="GO:0005525">
    <property type="term" value="F:GTP binding"/>
    <property type="evidence" value="ECO:0007669"/>
    <property type="project" value="UniProtKB-KW"/>
</dbReference>
<dbReference type="InterPro" id="IPR027417">
    <property type="entry name" value="P-loop_NTPase"/>
</dbReference>
<dbReference type="GO" id="GO:0007188">
    <property type="term" value="P:adenylate cyclase-modulating G protein-coupled receptor signaling pathway"/>
    <property type="evidence" value="ECO:0007669"/>
    <property type="project" value="TreeGrafter"/>
</dbReference>
<feature type="compositionally biased region" description="Low complexity" evidence="7">
    <location>
        <begin position="37"/>
        <end position="47"/>
    </location>
</feature>
<keyword evidence="1 6" id="KW-0479">Metal-binding</keyword>
<dbReference type="GO" id="GO:0031683">
    <property type="term" value="F:G-protein beta/gamma-subunit complex binding"/>
    <property type="evidence" value="ECO:0007669"/>
    <property type="project" value="InterPro"/>
</dbReference>
<evidence type="ECO:0000256" key="6">
    <source>
        <dbReference type="PIRSR" id="PIRSR601019-2"/>
    </source>
</evidence>
<keyword evidence="3 5" id="KW-0342">GTP-binding</keyword>
<dbReference type="GO" id="GO:0003924">
    <property type="term" value="F:GTPase activity"/>
    <property type="evidence" value="ECO:0007669"/>
    <property type="project" value="InterPro"/>
</dbReference>
<dbReference type="GO" id="GO:0005834">
    <property type="term" value="C:heterotrimeric G-protein complex"/>
    <property type="evidence" value="ECO:0007669"/>
    <property type="project" value="TreeGrafter"/>
</dbReference>
<dbReference type="PANTHER" id="PTHR10218:SF360">
    <property type="entry name" value="GUANINE NUCLEOTIDE-BINDING PROTEIN SUBUNIT ALPHA HOMOLOG"/>
    <property type="match status" value="1"/>
</dbReference>
<evidence type="ECO:0000256" key="4">
    <source>
        <dbReference type="ARBA" id="ARBA00023224"/>
    </source>
</evidence>
<feature type="binding site" evidence="5">
    <location>
        <begin position="325"/>
        <end position="331"/>
    </location>
    <ligand>
        <name>GTP</name>
        <dbReference type="ChEBI" id="CHEBI:37565"/>
    </ligand>
</feature>
<dbReference type="InterPro" id="IPR000629">
    <property type="entry name" value="RNA-helicase_DEAD-box_CS"/>
</dbReference>
<gene>
    <name evidence="8" type="ORF">BN946_scf185015.g3</name>
</gene>
<feature type="binding site" evidence="5">
    <location>
        <begin position="404"/>
        <end position="407"/>
    </location>
    <ligand>
        <name>GTP</name>
        <dbReference type="ChEBI" id="CHEBI:37565"/>
    </ligand>
</feature>
<dbReference type="EMBL" id="CCBP010000123">
    <property type="protein sequence ID" value="CDO73675.1"/>
    <property type="molecule type" value="Genomic_DNA"/>
</dbReference>
<dbReference type="InterPro" id="IPR011025">
    <property type="entry name" value="GproteinA_insert"/>
</dbReference>
<evidence type="ECO:0000256" key="3">
    <source>
        <dbReference type="ARBA" id="ARBA00023134"/>
    </source>
</evidence>
<feature type="region of interest" description="Disordered" evidence="7">
    <location>
        <begin position="154"/>
        <end position="173"/>
    </location>
</feature>
<dbReference type="PROSITE" id="PS51882">
    <property type="entry name" value="G_ALPHA"/>
    <property type="match status" value="1"/>
</dbReference>
<dbReference type="Proteomes" id="UP000029665">
    <property type="component" value="Unassembled WGS sequence"/>
</dbReference>
<evidence type="ECO:0000256" key="1">
    <source>
        <dbReference type="ARBA" id="ARBA00022723"/>
    </source>
</evidence>
<sequence length="450" mass="50304">MSSGLAALNCYWRRPDSDDDELDDVTKGDYAGGGGAAVPAKPGKYAGNAWPPYPPPKETELEKAVRLEEEREAKLISDSIDRALEAERQGARRERKVETKILLLESGKSTMLKNFQIHFSPNALRSESDAWRAVIHLNLVRSVNFIIDTLTKPSPSSTMHGDGSPTVPAFSNRLSATPLPNSDLRRYKLTLSPLRQVEVILARYLSAKDATSPGERSSPVVQPQSSAAQVMIRGGHTWRALSRRWQDHGEEPHNRYDENKVEAVEDARHILDACREDVIELWNSLSMQSALRDEGVSLEDLSTFFLDEADRVMRIDYEPSFDDFLRARLQTTGVEEHHLEMETASWVPFFEDVNAIIFLCSTAGFNEVLAEDRNVNRLTDSFTTWKTICSSKLLASVQFILLLNKMDILDARLKAGIQFSDDVKGYKGENDLEHVTECEFSANTGSGGGL</sequence>
<dbReference type="GO" id="GO:0046872">
    <property type="term" value="F:metal ion binding"/>
    <property type="evidence" value="ECO:0007669"/>
    <property type="project" value="UniProtKB-KW"/>
</dbReference>
<comment type="caution">
    <text evidence="8">The sequence shown here is derived from an EMBL/GenBank/DDBJ whole genome shotgun (WGS) entry which is preliminary data.</text>
</comment>
<dbReference type="SUPFAM" id="SSF47895">
    <property type="entry name" value="Transducin (alpha subunit), insertion domain"/>
    <property type="match status" value="1"/>
</dbReference>
<dbReference type="STRING" id="5643.A0A060SH01"/>
<accession>A0A060SH01</accession>
<organism evidence="8 9">
    <name type="scientific">Pycnoporus cinnabarinus</name>
    <name type="common">Cinnabar-red polypore</name>
    <name type="synonym">Trametes cinnabarina</name>
    <dbReference type="NCBI Taxonomy" id="5643"/>
    <lineage>
        <taxon>Eukaryota</taxon>
        <taxon>Fungi</taxon>
        <taxon>Dikarya</taxon>
        <taxon>Basidiomycota</taxon>
        <taxon>Agaricomycotina</taxon>
        <taxon>Agaricomycetes</taxon>
        <taxon>Polyporales</taxon>
        <taxon>Polyporaceae</taxon>
        <taxon>Trametes</taxon>
    </lineage>
</organism>
<proteinExistence type="predicted"/>
<evidence type="ECO:0000313" key="9">
    <source>
        <dbReference type="Proteomes" id="UP000029665"/>
    </source>
</evidence>
<dbReference type="Pfam" id="PF00503">
    <property type="entry name" value="G-alpha"/>
    <property type="match status" value="1"/>
</dbReference>
<dbReference type="PROSITE" id="PS00039">
    <property type="entry name" value="DEAD_ATP_HELICASE"/>
    <property type="match status" value="1"/>
</dbReference>
<reference evidence="8" key="1">
    <citation type="submission" date="2014-01" db="EMBL/GenBank/DDBJ databases">
        <title>The genome of the white-rot fungus Pycnoporus cinnabarinus: a basidiomycete model with a versatile arsenal for lignocellulosic biomass breakdown.</title>
        <authorList>
            <person name="Levasseur A."/>
            <person name="Lomascolo A."/>
            <person name="Ruiz-Duenas F.J."/>
            <person name="Uzan E."/>
            <person name="Piumi F."/>
            <person name="Kues U."/>
            <person name="Ram A.F.J."/>
            <person name="Murat C."/>
            <person name="Haon M."/>
            <person name="Benoit I."/>
            <person name="Arfi Y."/>
            <person name="Chevret D."/>
            <person name="Drula E."/>
            <person name="Kwon M.J."/>
            <person name="Gouret P."/>
            <person name="Lesage-Meessen L."/>
            <person name="Lombard V."/>
            <person name="Mariette J."/>
            <person name="Noirot C."/>
            <person name="Park J."/>
            <person name="Patyshakuliyeva A."/>
            <person name="Wieneger R.A.B."/>
            <person name="Wosten H.A.B."/>
            <person name="Martin F."/>
            <person name="Coutinho P.M."/>
            <person name="de Vries R."/>
            <person name="Martinez A.T."/>
            <person name="Klopp C."/>
            <person name="Pontarotti P."/>
            <person name="Henrissat B."/>
            <person name="Record E."/>
        </authorList>
    </citation>
    <scope>NUCLEOTIDE SEQUENCE [LARGE SCALE GENOMIC DNA]</scope>
    <source>
        <strain evidence="8">BRFM137</strain>
    </source>
</reference>
<evidence type="ECO:0008006" key="10">
    <source>
        <dbReference type="Google" id="ProtNLM"/>
    </source>
</evidence>
<dbReference type="Gene3D" id="1.10.400.10">
    <property type="entry name" value="GI Alpha 1, domain 2-like"/>
    <property type="match status" value="1"/>
</dbReference>
<dbReference type="InterPro" id="IPR001019">
    <property type="entry name" value="Gprotein_alpha_su"/>
</dbReference>
<evidence type="ECO:0000256" key="7">
    <source>
        <dbReference type="SAM" id="MobiDB-lite"/>
    </source>
</evidence>
<dbReference type="GO" id="GO:0005737">
    <property type="term" value="C:cytoplasm"/>
    <property type="evidence" value="ECO:0007669"/>
    <property type="project" value="TreeGrafter"/>
</dbReference>
<dbReference type="PANTHER" id="PTHR10218">
    <property type="entry name" value="GTP-BINDING PROTEIN ALPHA SUBUNIT"/>
    <property type="match status" value="1"/>
</dbReference>
<name>A0A060SH01_PYCCI</name>
<dbReference type="AlphaFoldDB" id="A0A060SH01"/>
<keyword evidence="4" id="KW-0807">Transducer</keyword>
<feature type="binding site" evidence="6">
    <location>
        <position position="331"/>
    </location>
    <ligand>
        <name>Mg(2+)</name>
        <dbReference type="ChEBI" id="CHEBI:18420"/>
    </ligand>
</feature>
<keyword evidence="9" id="KW-1185">Reference proteome</keyword>
<evidence type="ECO:0000256" key="2">
    <source>
        <dbReference type="ARBA" id="ARBA00022741"/>
    </source>
</evidence>
<dbReference type="SUPFAM" id="SSF52540">
    <property type="entry name" value="P-loop containing nucleoside triphosphate hydrolases"/>
    <property type="match status" value="1"/>
</dbReference>
<evidence type="ECO:0000256" key="5">
    <source>
        <dbReference type="PIRSR" id="PIRSR601019-1"/>
    </source>
</evidence>
<dbReference type="PRINTS" id="PR00318">
    <property type="entry name" value="GPROTEINA"/>
</dbReference>